<evidence type="ECO:0000256" key="3">
    <source>
        <dbReference type="ARBA" id="ARBA00048267"/>
    </source>
</evidence>
<dbReference type="EC" id="3.1.1.61" evidence="2"/>
<feature type="domain" description="CheB-type methylesterase" evidence="5">
    <location>
        <begin position="1"/>
        <end position="182"/>
    </location>
</feature>
<sequence length="191" mass="20203">MVVIGTSSGGLVALREMFGAMPEDFNAPIAITMHIGDRSLLPELLSTASPFPARFAKEGDLLIPGAVLIAPPGSHLLIGNGVVHLGHGAKENYCRPAIDPMFRSAAFSYRERAIAVLLTGELDDGTVGAQAVKSCGGVVVVQDPAEAESPSMPRSALDFFQVDHCLKLRAISPQLSELIRTSSERPNKNVS</sequence>
<keyword evidence="7" id="KW-1185">Reference proteome</keyword>
<dbReference type="GO" id="GO:0008984">
    <property type="term" value="F:protein-glutamate methylesterase activity"/>
    <property type="evidence" value="ECO:0007669"/>
    <property type="project" value="UniProtKB-EC"/>
</dbReference>
<accession>A0A9W6K968</accession>
<name>A0A9W6K968_9PSED</name>
<gene>
    <name evidence="6" type="ORF">GCM10017655_30670</name>
</gene>
<reference evidence="6" key="2">
    <citation type="submission" date="2023-01" db="EMBL/GenBank/DDBJ databases">
        <authorList>
            <person name="Sun Q."/>
            <person name="Evtushenko L."/>
        </authorList>
    </citation>
    <scope>NUCLEOTIDE SEQUENCE</scope>
    <source>
        <strain evidence="6">VKM B-2935</strain>
    </source>
</reference>
<dbReference type="PROSITE" id="PS50122">
    <property type="entry name" value="CHEB"/>
    <property type="match status" value="1"/>
</dbReference>
<dbReference type="GO" id="GO:0006935">
    <property type="term" value="P:chemotaxis"/>
    <property type="evidence" value="ECO:0007669"/>
    <property type="project" value="UniProtKB-UniRule"/>
</dbReference>
<protein>
    <recommendedName>
        <fullName evidence="2">protein-glutamate methylesterase</fullName>
        <ecNumber evidence="2">3.1.1.61</ecNumber>
    </recommendedName>
</protein>
<dbReference type="Pfam" id="PF01339">
    <property type="entry name" value="CheB_methylest"/>
    <property type="match status" value="1"/>
</dbReference>
<dbReference type="GO" id="GO:0005737">
    <property type="term" value="C:cytoplasm"/>
    <property type="evidence" value="ECO:0007669"/>
    <property type="project" value="InterPro"/>
</dbReference>
<dbReference type="InterPro" id="IPR000673">
    <property type="entry name" value="Sig_transdc_resp-reg_Me-estase"/>
</dbReference>
<dbReference type="GO" id="GO:0000156">
    <property type="term" value="F:phosphorelay response regulator activity"/>
    <property type="evidence" value="ECO:0007669"/>
    <property type="project" value="InterPro"/>
</dbReference>
<dbReference type="Gene3D" id="3.40.50.180">
    <property type="entry name" value="Methylesterase CheB, C-terminal domain"/>
    <property type="match status" value="1"/>
</dbReference>
<feature type="active site" evidence="4">
    <location>
        <position position="7"/>
    </location>
</feature>
<dbReference type="SUPFAM" id="SSF52738">
    <property type="entry name" value="Methylesterase CheB, C-terminal domain"/>
    <property type="match status" value="1"/>
</dbReference>
<evidence type="ECO:0000256" key="1">
    <source>
        <dbReference type="ARBA" id="ARBA00022801"/>
    </source>
</evidence>
<dbReference type="CDD" id="cd16433">
    <property type="entry name" value="CheB"/>
    <property type="match status" value="1"/>
</dbReference>
<keyword evidence="1 4" id="KW-0378">Hydrolase</keyword>
<evidence type="ECO:0000256" key="4">
    <source>
        <dbReference type="PROSITE-ProRule" id="PRU00050"/>
    </source>
</evidence>
<feature type="active site" evidence="4">
    <location>
        <position position="34"/>
    </location>
</feature>
<evidence type="ECO:0000313" key="7">
    <source>
        <dbReference type="Proteomes" id="UP001143328"/>
    </source>
</evidence>
<dbReference type="Proteomes" id="UP001143328">
    <property type="component" value="Unassembled WGS sequence"/>
</dbReference>
<evidence type="ECO:0000259" key="5">
    <source>
        <dbReference type="PROSITE" id="PS50122"/>
    </source>
</evidence>
<evidence type="ECO:0000313" key="6">
    <source>
        <dbReference type="EMBL" id="GLK90005.1"/>
    </source>
</evidence>
<comment type="catalytic activity">
    <reaction evidence="3">
        <text>[protein]-L-glutamate 5-O-methyl ester + H2O = L-glutamyl-[protein] + methanol + H(+)</text>
        <dbReference type="Rhea" id="RHEA:23236"/>
        <dbReference type="Rhea" id="RHEA-COMP:10208"/>
        <dbReference type="Rhea" id="RHEA-COMP:10311"/>
        <dbReference type="ChEBI" id="CHEBI:15377"/>
        <dbReference type="ChEBI" id="CHEBI:15378"/>
        <dbReference type="ChEBI" id="CHEBI:17790"/>
        <dbReference type="ChEBI" id="CHEBI:29973"/>
        <dbReference type="ChEBI" id="CHEBI:82795"/>
        <dbReference type="EC" id="3.1.1.61"/>
    </reaction>
</comment>
<dbReference type="InterPro" id="IPR035909">
    <property type="entry name" value="CheB_C"/>
</dbReference>
<organism evidence="6 7">
    <name type="scientific">Pseudomonas turukhanskensis</name>
    <dbReference type="NCBI Taxonomy" id="1806536"/>
    <lineage>
        <taxon>Bacteria</taxon>
        <taxon>Pseudomonadati</taxon>
        <taxon>Pseudomonadota</taxon>
        <taxon>Gammaproteobacteria</taxon>
        <taxon>Pseudomonadales</taxon>
        <taxon>Pseudomonadaceae</taxon>
        <taxon>Pseudomonas</taxon>
    </lineage>
</organism>
<feature type="active site" evidence="4">
    <location>
        <position position="124"/>
    </location>
</feature>
<dbReference type="AlphaFoldDB" id="A0A9W6K968"/>
<dbReference type="PANTHER" id="PTHR42872">
    <property type="entry name" value="PROTEIN-GLUTAMATE METHYLESTERASE/PROTEIN-GLUTAMINE GLUTAMINASE"/>
    <property type="match status" value="1"/>
</dbReference>
<keyword evidence="4" id="KW-0145">Chemotaxis</keyword>
<dbReference type="EMBL" id="BSFN01000008">
    <property type="protein sequence ID" value="GLK90005.1"/>
    <property type="molecule type" value="Genomic_DNA"/>
</dbReference>
<dbReference type="PANTHER" id="PTHR42872:SF6">
    <property type="entry name" value="PROTEIN-GLUTAMATE METHYLESTERASE_PROTEIN-GLUTAMINE GLUTAMINASE"/>
    <property type="match status" value="1"/>
</dbReference>
<comment type="caution">
    <text evidence="6">The sequence shown here is derived from an EMBL/GenBank/DDBJ whole genome shotgun (WGS) entry which is preliminary data.</text>
</comment>
<evidence type="ECO:0000256" key="2">
    <source>
        <dbReference type="ARBA" id="ARBA00039140"/>
    </source>
</evidence>
<reference evidence="6" key="1">
    <citation type="journal article" date="2014" name="Int. J. Syst. Evol. Microbiol.">
        <title>Complete genome sequence of Corynebacterium casei LMG S-19264T (=DSM 44701T), isolated from a smear-ripened cheese.</title>
        <authorList>
            <consortium name="US DOE Joint Genome Institute (JGI-PGF)"/>
            <person name="Walter F."/>
            <person name="Albersmeier A."/>
            <person name="Kalinowski J."/>
            <person name="Ruckert C."/>
        </authorList>
    </citation>
    <scope>NUCLEOTIDE SEQUENCE</scope>
    <source>
        <strain evidence="6">VKM B-2935</strain>
    </source>
</reference>
<proteinExistence type="predicted"/>